<feature type="signal peptide" evidence="1">
    <location>
        <begin position="1"/>
        <end position="22"/>
    </location>
</feature>
<feature type="chain" id="PRO_5012713909" evidence="1">
    <location>
        <begin position="23"/>
        <end position="127"/>
    </location>
</feature>
<organism evidence="2">
    <name type="scientific">Mytilus californianus</name>
    <name type="common">California mussel</name>
    <dbReference type="NCBI Taxonomy" id="6549"/>
    <lineage>
        <taxon>Eukaryota</taxon>
        <taxon>Metazoa</taxon>
        <taxon>Spiralia</taxon>
        <taxon>Lophotrochozoa</taxon>
        <taxon>Mollusca</taxon>
        <taxon>Bivalvia</taxon>
        <taxon>Autobranchia</taxon>
        <taxon>Pteriomorphia</taxon>
        <taxon>Mytilida</taxon>
        <taxon>Mytiloidea</taxon>
        <taxon>Mytilidae</taxon>
        <taxon>Mytilinae</taxon>
        <taxon>Mytilus</taxon>
    </lineage>
</organism>
<accession>A0A223HCL7</accession>
<evidence type="ECO:0000313" key="2">
    <source>
        <dbReference type="EMBL" id="AST36132.1"/>
    </source>
</evidence>
<dbReference type="EMBL" id="KY627773">
    <property type="protein sequence ID" value="AST36132.1"/>
    <property type="molecule type" value="mRNA"/>
</dbReference>
<keyword evidence="1" id="KW-0732">Signal</keyword>
<protein>
    <submittedName>
        <fullName evidence="2">Foot protein 13</fullName>
    </submittedName>
</protein>
<name>A0A223HCL7_MYTCA</name>
<proteinExistence type="evidence at transcript level"/>
<sequence>MAQGIYVLLLVVIATVATYGYGSYPKKVPSPAIYRGGNYGLAYYNRYNGFKIRRSIFYYNGIGYKLTCNKTRFYRLWGSCYSKNHSRSRCFRRFLKQRLFAIYKANSYPYRPKKIVLYKRAKTYYKR</sequence>
<reference evidence="2" key="1">
    <citation type="submission" date="2017-02" db="EMBL/GenBank/DDBJ databases">
        <title>A cohort of new mussel foot proteins (Mytilus californianus).</title>
        <authorList>
            <person name="DeMartini D.G."/>
            <person name="Waite J.H."/>
        </authorList>
    </citation>
    <scope>NUCLEOTIDE SEQUENCE</scope>
    <source>
        <tissue evidence="2">Foot phenol gland</tissue>
    </source>
</reference>
<evidence type="ECO:0000256" key="1">
    <source>
        <dbReference type="SAM" id="SignalP"/>
    </source>
</evidence>
<dbReference type="AlphaFoldDB" id="A0A223HCL7"/>